<proteinExistence type="predicted"/>
<evidence type="ECO:0000259" key="2">
    <source>
        <dbReference type="PROSITE" id="PS51186"/>
    </source>
</evidence>
<dbReference type="Proteomes" id="UP000016924">
    <property type="component" value="Unassembled WGS sequence"/>
</dbReference>
<dbReference type="Gene3D" id="3.40.630.30">
    <property type="match status" value="1"/>
</dbReference>
<dbReference type="eggNOG" id="ENOG502STYZ">
    <property type="taxonomic scope" value="Eukaryota"/>
</dbReference>
<sequence>MRIRPMLRSDLGSVADVGVQVFHNDNLFRFIYPGLDEHSEDFRRSYLLRLRERFATPGSYSILAETEEGDQEWSGKTEIAGYAFWERDGGDGLWVGGNDWPESLLNQLELSLLHLESEFEHRLFNRAIDLEHKRTVWRCMDFSFDHVLQDSPYIHLAVLAVSPSCQRRGIGAKLIRWGLERAQRELRGGVPVTLESSPKGYGLYRKMGFVQVARIPIEGLPKADDAIAMVWEPEGKKGRWIKAGEEEAQKGTDISDGEAAKATETTAEIA</sequence>
<dbReference type="STRING" id="1168221.R7YPZ4"/>
<dbReference type="CDD" id="cd04301">
    <property type="entry name" value="NAT_SF"/>
    <property type="match status" value="1"/>
</dbReference>
<organism evidence="3 4">
    <name type="scientific">Coniosporium apollinis (strain CBS 100218)</name>
    <name type="common">Rock-inhabiting black yeast</name>
    <dbReference type="NCBI Taxonomy" id="1168221"/>
    <lineage>
        <taxon>Eukaryota</taxon>
        <taxon>Fungi</taxon>
        <taxon>Dikarya</taxon>
        <taxon>Ascomycota</taxon>
        <taxon>Pezizomycotina</taxon>
        <taxon>Dothideomycetes</taxon>
        <taxon>Dothideomycetes incertae sedis</taxon>
        <taxon>Coniosporium</taxon>
    </lineage>
</organism>
<protein>
    <recommendedName>
        <fullName evidence="2">N-acetyltransferase domain-containing protein</fullName>
    </recommendedName>
</protein>
<dbReference type="SUPFAM" id="SSF55729">
    <property type="entry name" value="Acyl-CoA N-acyltransferases (Nat)"/>
    <property type="match status" value="1"/>
</dbReference>
<evidence type="ECO:0000313" key="4">
    <source>
        <dbReference type="Proteomes" id="UP000016924"/>
    </source>
</evidence>
<reference evidence="4" key="1">
    <citation type="submission" date="2012-06" db="EMBL/GenBank/DDBJ databases">
        <title>The genome sequence of Coniosporium apollinis CBS 100218.</title>
        <authorList>
            <consortium name="The Broad Institute Genome Sequencing Platform"/>
            <person name="Cuomo C."/>
            <person name="Gorbushina A."/>
            <person name="Noack S."/>
            <person name="Walker B."/>
            <person name="Young S.K."/>
            <person name="Zeng Q."/>
            <person name="Gargeya S."/>
            <person name="Fitzgerald M."/>
            <person name="Haas B."/>
            <person name="Abouelleil A."/>
            <person name="Alvarado L."/>
            <person name="Arachchi H.M."/>
            <person name="Berlin A.M."/>
            <person name="Chapman S.B."/>
            <person name="Goldberg J."/>
            <person name="Griggs A."/>
            <person name="Gujja S."/>
            <person name="Hansen M."/>
            <person name="Howarth C."/>
            <person name="Imamovic A."/>
            <person name="Larimer J."/>
            <person name="McCowan C."/>
            <person name="Montmayeur A."/>
            <person name="Murphy C."/>
            <person name="Neiman D."/>
            <person name="Pearson M."/>
            <person name="Priest M."/>
            <person name="Roberts A."/>
            <person name="Saif S."/>
            <person name="Shea T."/>
            <person name="Sisk P."/>
            <person name="Sykes S."/>
            <person name="Wortman J."/>
            <person name="Nusbaum C."/>
            <person name="Birren B."/>
        </authorList>
    </citation>
    <scope>NUCLEOTIDE SEQUENCE [LARGE SCALE GENOMIC DNA]</scope>
    <source>
        <strain evidence="4">CBS 100218</strain>
    </source>
</reference>
<keyword evidence="4" id="KW-1185">Reference proteome</keyword>
<dbReference type="Pfam" id="PF13673">
    <property type="entry name" value="Acetyltransf_10"/>
    <property type="match status" value="1"/>
</dbReference>
<feature type="compositionally biased region" description="Low complexity" evidence="1">
    <location>
        <begin position="260"/>
        <end position="270"/>
    </location>
</feature>
<accession>R7YPZ4</accession>
<name>R7YPZ4_CONA1</name>
<evidence type="ECO:0000256" key="1">
    <source>
        <dbReference type="SAM" id="MobiDB-lite"/>
    </source>
</evidence>
<dbReference type="RefSeq" id="XP_007779211.1">
    <property type="nucleotide sequence ID" value="XM_007781021.1"/>
</dbReference>
<feature type="domain" description="N-acetyltransferase" evidence="2">
    <location>
        <begin position="82"/>
        <end position="234"/>
    </location>
</feature>
<feature type="compositionally biased region" description="Basic and acidic residues" evidence="1">
    <location>
        <begin position="241"/>
        <end position="250"/>
    </location>
</feature>
<dbReference type="HOGENOM" id="CLU_060131_3_2_1"/>
<dbReference type="EMBL" id="JH767565">
    <property type="protein sequence ID" value="EON63894.1"/>
    <property type="molecule type" value="Genomic_DNA"/>
</dbReference>
<dbReference type="InterPro" id="IPR000182">
    <property type="entry name" value="GNAT_dom"/>
</dbReference>
<dbReference type="GeneID" id="19900433"/>
<feature type="region of interest" description="Disordered" evidence="1">
    <location>
        <begin position="241"/>
        <end position="270"/>
    </location>
</feature>
<dbReference type="InterPro" id="IPR016181">
    <property type="entry name" value="Acyl_CoA_acyltransferase"/>
</dbReference>
<dbReference type="PROSITE" id="PS51186">
    <property type="entry name" value="GNAT"/>
    <property type="match status" value="1"/>
</dbReference>
<dbReference type="OMA" id="DIFPELW"/>
<dbReference type="InterPro" id="IPR052523">
    <property type="entry name" value="Trichothecene_AcTrans"/>
</dbReference>
<dbReference type="GO" id="GO:0016747">
    <property type="term" value="F:acyltransferase activity, transferring groups other than amino-acyl groups"/>
    <property type="evidence" value="ECO:0007669"/>
    <property type="project" value="InterPro"/>
</dbReference>
<dbReference type="AlphaFoldDB" id="R7YPZ4"/>
<dbReference type="PANTHER" id="PTHR42791:SF17">
    <property type="entry name" value="ACETYLTRANSFERASE, GNAT FAMILY FAMILY (AFU_ORTHOLOGUE AFUA_8G05690)"/>
    <property type="match status" value="1"/>
</dbReference>
<evidence type="ECO:0000313" key="3">
    <source>
        <dbReference type="EMBL" id="EON63894.1"/>
    </source>
</evidence>
<dbReference type="OrthoDB" id="2115692at2759"/>
<gene>
    <name evidence="3" type="ORF">W97_03122</name>
</gene>
<dbReference type="PANTHER" id="PTHR42791">
    <property type="entry name" value="GNAT FAMILY ACETYLTRANSFERASE"/>
    <property type="match status" value="1"/>
</dbReference>